<dbReference type="OrthoDB" id="3228207at2"/>
<proteinExistence type="predicted"/>
<organism evidence="2 3">
    <name type="scientific">Bifidobacterium callitrichidarum</name>
    <dbReference type="NCBI Taxonomy" id="2052941"/>
    <lineage>
        <taxon>Bacteria</taxon>
        <taxon>Bacillati</taxon>
        <taxon>Actinomycetota</taxon>
        <taxon>Actinomycetes</taxon>
        <taxon>Bifidobacteriales</taxon>
        <taxon>Bifidobacteriaceae</taxon>
        <taxon>Bifidobacterium</taxon>
    </lineage>
</organism>
<feature type="transmembrane region" description="Helical" evidence="1">
    <location>
        <begin position="181"/>
        <end position="207"/>
    </location>
</feature>
<dbReference type="RefSeq" id="WP_109056775.1">
    <property type="nucleotide sequence ID" value="NZ_QFFM01000008.1"/>
</dbReference>
<keyword evidence="1" id="KW-0472">Membrane</keyword>
<dbReference type="Gene3D" id="3.30.565.10">
    <property type="entry name" value="Histidine kinase-like ATPase, C-terminal domain"/>
    <property type="match status" value="1"/>
</dbReference>
<feature type="transmembrane region" description="Helical" evidence="1">
    <location>
        <begin position="119"/>
        <end position="138"/>
    </location>
</feature>
<sequence length="487" mass="51922">MTKNADGVLAQMPGLFRRVLDWWQEPHFLEKTSIVVDAAQVVAMIAIPPHSPLQMVCAFVWLALVAALPLAPRVLCVAGPALCLAAGILPNWSVWTTGGVALAAWFLAIGYVMPRWVAIVLPAGFSVLDAAGCAWFGFGSLGGTVIRSVVSALNNINREASAGSSTGVAVPVDASMALPQYVVIIFVATFVLDLMILGFLTVCSAAFRRTAAAGERAARAERLLGRVTREQELAHMIHDSVANDMSTIAMLSWRAKGVEDGGERDEMLDAIYARSHHALDRVHEVIDVLNGKRELGELRASPGAVGASDSIPQASHDSFDMTVEKYVEDQDRAMGMLGLAGVSRLDTVPDAPVPEPVCRATMGLLEEIYANIVRHCAMNEAAGKPDVETRTPDGDEVAADGEPAYSMFIDISRDGIAISEVNALADERRTLVHGRKHGDGLALQRATIESLGGTLNTSKQDGTWILSARIPLITEPNRNGVGQGMGS</sequence>
<dbReference type="InterPro" id="IPR036890">
    <property type="entry name" value="HATPase_C_sf"/>
</dbReference>
<keyword evidence="1" id="KW-0812">Transmembrane</keyword>
<evidence type="ECO:0000256" key="1">
    <source>
        <dbReference type="SAM" id="Phobius"/>
    </source>
</evidence>
<dbReference type="Proteomes" id="UP000245876">
    <property type="component" value="Unassembled WGS sequence"/>
</dbReference>
<keyword evidence="1" id="KW-1133">Transmembrane helix</keyword>
<dbReference type="AlphaFoldDB" id="A0A2U2NAN9"/>
<reference evidence="2 3" key="1">
    <citation type="journal article" date="2018" name="Int. J. Syst. Evol. Microbiol.">
        <title>Bifidobacterium callitrichidarum sp. nov. from the faeces of the emperor tamarin (Saguinus imperator).</title>
        <authorList>
            <person name="Modesto M."/>
            <person name="Michelini S."/>
            <person name="Sansosti M.C."/>
            <person name="De Filippo C."/>
            <person name="Cavalieri D."/>
            <person name="Qvirist L."/>
            <person name="Andlid T."/>
            <person name="Spiezio C."/>
            <person name="Sandri C."/>
            <person name="Pascarelli S."/>
            <person name="Sgorbati B."/>
            <person name="Mattarelli P."/>
        </authorList>
    </citation>
    <scope>NUCLEOTIDE SEQUENCE [LARGE SCALE GENOMIC DNA]</scope>
    <source>
        <strain evidence="2 3">TRI 5</strain>
    </source>
</reference>
<evidence type="ECO:0000313" key="2">
    <source>
        <dbReference type="EMBL" id="PWG66158.1"/>
    </source>
</evidence>
<keyword evidence="3" id="KW-1185">Reference proteome</keyword>
<protein>
    <submittedName>
        <fullName evidence="2">Uncharacterized protein</fullName>
    </submittedName>
</protein>
<name>A0A2U2NAN9_9BIFI</name>
<feature type="transmembrane region" description="Helical" evidence="1">
    <location>
        <begin position="53"/>
        <end position="72"/>
    </location>
</feature>
<comment type="caution">
    <text evidence="2">The sequence shown here is derived from an EMBL/GenBank/DDBJ whole genome shotgun (WGS) entry which is preliminary data.</text>
</comment>
<accession>A0A2U2NAN9</accession>
<feature type="transmembrane region" description="Helical" evidence="1">
    <location>
        <begin position="92"/>
        <end position="112"/>
    </location>
</feature>
<dbReference type="EMBL" id="QFFM01000008">
    <property type="protein sequence ID" value="PWG66158.1"/>
    <property type="molecule type" value="Genomic_DNA"/>
</dbReference>
<gene>
    <name evidence="2" type="ORF">DF196_04930</name>
</gene>
<evidence type="ECO:0000313" key="3">
    <source>
        <dbReference type="Proteomes" id="UP000245876"/>
    </source>
</evidence>